<proteinExistence type="predicted"/>
<dbReference type="BioCyc" id="PSYR629263:G11X0-6846-MONOMER"/>
<gene>
    <name evidence="2" type="ORF">PSYPI_37723</name>
</gene>
<keyword evidence="3" id="KW-1185">Reference proteome</keyword>
<dbReference type="InterPro" id="IPR005119">
    <property type="entry name" value="LysR_subst-bd"/>
</dbReference>
<organism evidence="2 3">
    <name type="scientific">Pseudomonas syringae pv. pisi str. 1704B</name>
    <dbReference type="NCBI Taxonomy" id="629263"/>
    <lineage>
        <taxon>Bacteria</taxon>
        <taxon>Pseudomonadati</taxon>
        <taxon>Pseudomonadota</taxon>
        <taxon>Gammaproteobacteria</taxon>
        <taxon>Pseudomonadales</taxon>
        <taxon>Pseudomonadaceae</taxon>
        <taxon>Pseudomonas</taxon>
        <taxon>Pseudomonas syringae</taxon>
    </lineage>
</organism>
<reference evidence="2 3" key="1">
    <citation type="journal article" date="2011" name="PLoS Pathog.">
        <title>Dynamic evolution of pathogenicity revealed by sequencing and comparative genomics of 19 Pseudomonas syringae isolates.</title>
        <authorList>
            <person name="Baltrus D.A."/>
            <person name="Nishimura M.T."/>
            <person name="Romanchuk A."/>
            <person name="Chang J.H."/>
            <person name="Mukhtar M.S."/>
            <person name="Cherkis K."/>
            <person name="Roach J."/>
            <person name="Grant S.R."/>
            <person name="Jones C.D."/>
            <person name="Dangl J.L."/>
        </authorList>
    </citation>
    <scope>NUCLEOTIDE SEQUENCE [LARGE SCALE GENOMIC DNA]</scope>
    <source>
        <strain evidence="2 3">1704B</strain>
    </source>
</reference>
<feature type="domain" description="LysR substrate-binding" evidence="1">
    <location>
        <begin position="19"/>
        <end position="115"/>
    </location>
</feature>
<evidence type="ECO:0000313" key="3">
    <source>
        <dbReference type="Proteomes" id="UP000004986"/>
    </source>
</evidence>
<dbReference type="SUPFAM" id="SSF53850">
    <property type="entry name" value="Periplasmic binding protein-like II"/>
    <property type="match status" value="1"/>
</dbReference>
<accession>F3GKV3</accession>
<protein>
    <submittedName>
        <fullName evidence="2">Regulatory protein, LysR:LysR, substrate-binding</fullName>
    </submittedName>
</protein>
<dbReference type="EMBL" id="AEAI01002449">
    <property type="protein sequence ID" value="EGH47706.1"/>
    <property type="molecule type" value="Genomic_DNA"/>
</dbReference>
<dbReference type="AlphaFoldDB" id="F3GKV3"/>
<comment type="caution">
    <text evidence="2">The sequence shown here is derived from an EMBL/GenBank/DDBJ whole genome shotgun (WGS) entry which is preliminary data.</text>
</comment>
<sequence length="120" mass="13635">ASFSFYCARFYLEQRPPEHYEFIAYDNELMSDSQNGWLRDIVGDRPFVLEAKTVELQIRAAETGVGIALLPSFAVEDNNRLCRVELSAPLEVDVWLGVHEDLRAVASIQAAMNYVESCYL</sequence>
<dbReference type="Proteomes" id="UP000004986">
    <property type="component" value="Unassembled WGS sequence"/>
</dbReference>
<dbReference type="Pfam" id="PF03466">
    <property type="entry name" value="LysR_substrate"/>
    <property type="match status" value="1"/>
</dbReference>
<name>F3GKV3_PSESJ</name>
<dbReference type="Gene3D" id="3.40.190.290">
    <property type="match status" value="1"/>
</dbReference>
<feature type="non-terminal residue" evidence="2">
    <location>
        <position position="1"/>
    </location>
</feature>
<dbReference type="HOGENOM" id="CLU_2054724_0_0_6"/>
<evidence type="ECO:0000313" key="2">
    <source>
        <dbReference type="EMBL" id="EGH47706.1"/>
    </source>
</evidence>
<evidence type="ECO:0000259" key="1">
    <source>
        <dbReference type="Pfam" id="PF03466"/>
    </source>
</evidence>
<dbReference type="PATRIC" id="fig|629263.4.peg.5676"/>